<dbReference type="Proteomes" id="UP000325577">
    <property type="component" value="Linkage Group LG3"/>
</dbReference>
<accession>A0A5J5A4X4</accession>
<dbReference type="InterPro" id="IPR004158">
    <property type="entry name" value="DUF247_pln"/>
</dbReference>
<dbReference type="AlphaFoldDB" id="A0A5J5A4X4"/>
<dbReference type="EMBL" id="CM018046">
    <property type="protein sequence ID" value="KAA8525429.1"/>
    <property type="molecule type" value="Genomic_DNA"/>
</dbReference>
<protein>
    <submittedName>
        <fullName evidence="1">Uncharacterized protein</fullName>
    </submittedName>
</protein>
<dbReference type="PANTHER" id="PTHR31170:SF25">
    <property type="entry name" value="BNAA09G04570D PROTEIN"/>
    <property type="match status" value="1"/>
</dbReference>
<dbReference type="Pfam" id="PF03140">
    <property type="entry name" value="DUF247"/>
    <property type="match status" value="1"/>
</dbReference>
<dbReference type="PANTHER" id="PTHR31170">
    <property type="entry name" value="BNAC04G53230D PROTEIN"/>
    <property type="match status" value="1"/>
</dbReference>
<gene>
    <name evidence="1" type="ORF">F0562_007303</name>
</gene>
<dbReference type="OrthoDB" id="672127at2759"/>
<name>A0A5J5A4X4_9ASTE</name>
<organism evidence="1 2">
    <name type="scientific">Nyssa sinensis</name>
    <dbReference type="NCBI Taxonomy" id="561372"/>
    <lineage>
        <taxon>Eukaryota</taxon>
        <taxon>Viridiplantae</taxon>
        <taxon>Streptophyta</taxon>
        <taxon>Embryophyta</taxon>
        <taxon>Tracheophyta</taxon>
        <taxon>Spermatophyta</taxon>
        <taxon>Magnoliopsida</taxon>
        <taxon>eudicotyledons</taxon>
        <taxon>Gunneridae</taxon>
        <taxon>Pentapetalae</taxon>
        <taxon>asterids</taxon>
        <taxon>Cornales</taxon>
        <taxon>Nyssaceae</taxon>
        <taxon>Nyssa</taxon>
    </lineage>
</organism>
<sequence>MMGLQLQKLKHKMVLQMILKIHSLLVNHIAGDLKSLESTQSLKHCIYRVPMKLRKLNKEDYTPRLVSIGPFHHGSGGLQSMEKHKLFYFKKLMTRGNKRSLEDYVGLMKEREEDTRHCYADTIRLSSDKFVAMILLDAGFIIELLLRCYYWELEVKDDLEEPLLHKPSLVFDISHDLTLLENQLPFFVLDEFFNLTFAPFPKDLPSLLRLTLIFFKNYYEQDKVPENVRHFTDLIRTLHLPTAPRQPAAGEEFIFVPSATGLHESGVKFKKSSGKCLLDIQFSNGVLEIPCFCLHSGTIPFIRNLVALELCHYPLDCYIIDYFFFMDHLINTPKDVDLLAQNGILLNGLGDSGAAAAFFNNLCRHIILPRSNFYFFSLCKDLKAYHKVPWHKWKVIFKRDYCSTPWRTASTTAAVIFLLLTSIQTICSVLSLKGV</sequence>
<keyword evidence="2" id="KW-1185">Reference proteome</keyword>
<evidence type="ECO:0000313" key="2">
    <source>
        <dbReference type="Proteomes" id="UP000325577"/>
    </source>
</evidence>
<proteinExistence type="predicted"/>
<reference evidence="1 2" key="1">
    <citation type="submission" date="2019-09" db="EMBL/GenBank/DDBJ databases">
        <title>A chromosome-level genome assembly of the Chinese tupelo Nyssa sinensis.</title>
        <authorList>
            <person name="Yang X."/>
            <person name="Kang M."/>
            <person name="Yang Y."/>
            <person name="Xiong H."/>
            <person name="Wang M."/>
            <person name="Zhang Z."/>
            <person name="Wang Z."/>
            <person name="Wu H."/>
            <person name="Ma T."/>
            <person name="Liu J."/>
            <person name="Xi Z."/>
        </authorList>
    </citation>
    <scope>NUCLEOTIDE SEQUENCE [LARGE SCALE GENOMIC DNA]</scope>
    <source>
        <strain evidence="1">J267</strain>
        <tissue evidence="1">Leaf</tissue>
    </source>
</reference>
<evidence type="ECO:0000313" key="1">
    <source>
        <dbReference type="EMBL" id="KAA8525429.1"/>
    </source>
</evidence>